<organism evidence="3 4">
    <name type="scientific">Polarella glacialis</name>
    <name type="common">Dinoflagellate</name>
    <dbReference type="NCBI Taxonomy" id="89957"/>
    <lineage>
        <taxon>Eukaryota</taxon>
        <taxon>Sar</taxon>
        <taxon>Alveolata</taxon>
        <taxon>Dinophyceae</taxon>
        <taxon>Suessiales</taxon>
        <taxon>Suessiaceae</taxon>
        <taxon>Polarella</taxon>
    </lineage>
</organism>
<accession>A0A813M0T9</accession>
<reference evidence="3" key="1">
    <citation type="submission" date="2021-02" db="EMBL/GenBank/DDBJ databases">
        <authorList>
            <person name="Dougan E. K."/>
            <person name="Rhodes N."/>
            <person name="Thang M."/>
            <person name="Chan C."/>
        </authorList>
    </citation>
    <scope>NUCLEOTIDE SEQUENCE</scope>
</reference>
<evidence type="ECO:0000313" key="3">
    <source>
        <dbReference type="EMBL" id="CAE8737713.1"/>
    </source>
</evidence>
<feature type="signal peptide" evidence="2">
    <location>
        <begin position="1"/>
        <end position="24"/>
    </location>
</feature>
<feature type="transmembrane region" description="Helical" evidence="1">
    <location>
        <begin position="235"/>
        <end position="257"/>
    </location>
</feature>
<dbReference type="EMBL" id="CAJNNW010036803">
    <property type="protein sequence ID" value="CAE8737713.1"/>
    <property type="molecule type" value="Genomic_DNA"/>
</dbReference>
<protein>
    <submittedName>
        <fullName evidence="3">Uncharacterized protein</fullName>
    </submittedName>
</protein>
<keyword evidence="1" id="KW-0472">Membrane</keyword>
<proteinExistence type="predicted"/>
<feature type="chain" id="PRO_5032896208" evidence="2">
    <location>
        <begin position="25"/>
        <end position="285"/>
    </location>
</feature>
<name>A0A813M0T9_POLGL</name>
<evidence type="ECO:0000256" key="2">
    <source>
        <dbReference type="SAM" id="SignalP"/>
    </source>
</evidence>
<evidence type="ECO:0000256" key="1">
    <source>
        <dbReference type="SAM" id="Phobius"/>
    </source>
</evidence>
<gene>
    <name evidence="3" type="ORF">PGLA2088_LOCUS48880</name>
</gene>
<keyword evidence="1" id="KW-1133">Transmembrane helix</keyword>
<evidence type="ECO:0000313" key="4">
    <source>
        <dbReference type="Proteomes" id="UP000626109"/>
    </source>
</evidence>
<keyword evidence="2" id="KW-0732">Signal</keyword>
<comment type="caution">
    <text evidence="3">The sequence shown here is derived from an EMBL/GenBank/DDBJ whole genome shotgun (WGS) entry which is preliminary data.</text>
</comment>
<dbReference type="Proteomes" id="UP000626109">
    <property type="component" value="Unassembled WGS sequence"/>
</dbReference>
<sequence length="285" mass="30730">MLLRAMAGLLAFLILGLCAAAVEAGGFDDSFAQSSPVVMLFYTSSRCGNPPSGNATIGEHVYSERRVYSTSNEPEMCYSYSGFSSVGQAIPWASVQWICENGGQVLTQVPFASTDCSGAEALTSDTNASQRISYNGGLWSQVLDATVCLTRDGIGEAALQNTPRSFRLANDMPPASRPLCAQSWKTMEGEITAVESKEKAEKVELQSEQNHWRLELDTAEADVAGSETRRQHDRWMFFALGSGIGALSGGVVVGLLVHRRAVGGTTKEREVLRQDEGTEFAELRG</sequence>
<keyword evidence="1" id="KW-0812">Transmembrane</keyword>
<dbReference type="AlphaFoldDB" id="A0A813M0T9"/>